<dbReference type="InterPro" id="IPR002701">
    <property type="entry name" value="CM_II_prokaryot"/>
</dbReference>
<evidence type="ECO:0000256" key="1">
    <source>
        <dbReference type="ARBA" id="ARBA00012404"/>
    </source>
</evidence>
<dbReference type="PANTHER" id="PTHR38041:SF1">
    <property type="entry name" value="CHORISMATE MUTASE"/>
    <property type="match status" value="1"/>
</dbReference>
<dbReference type="RefSeq" id="WP_246399550.1">
    <property type="nucleotide sequence ID" value="NZ_JACHFM010000001.1"/>
</dbReference>
<dbReference type="Gene3D" id="1.20.59.10">
    <property type="entry name" value="Chorismate mutase"/>
    <property type="match status" value="1"/>
</dbReference>
<dbReference type="GO" id="GO:0004106">
    <property type="term" value="F:chorismate mutase activity"/>
    <property type="evidence" value="ECO:0007669"/>
    <property type="project" value="UniProtKB-EC"/>
</dbReference>
<keyword evidence="4" id="KW-0670">Pyruvate</keyword>
<evidence type="ECO:0000256" key="2">
    <source>
        <dbReference type="ARBA" id="ARBA00023235"/>
    </source>
</evidence>
<comment type="caution">
    <text evidence="4">The sequence shown here is derived from an EMBL/GenBank/DDBJ whole genome shotgun (WGS) entry which is preliminary data.</text>
</comment>
<dbReference type="InterPro" id="IPR036979">
    <property type="entry name" value="CM_dom_sf"/>
</dbReference>
<dbReference type="GO" id="GO:0046417">
    <property type="term" value="P:chorismate metabolic process"/>
    <property type="evidence" value="ECO:0007669"/>
    <property type="project" value="InterPro"/>
</dbReference>
<dbReference type="PANTHER" id="PTHR38041">
    <property type="entry name" value="CHORISMATE MUTASE"/>
    <property type="match status" value="1"/>
</dbReference>
<evidence type="ECO:0000313" key="5">
    <source>
        <dbReference type="Proteomes" id="UP000549457"/>
    </source>
</evidence>
<dbReference type="EC" id="5.4.99.5" evidence="1"/>
<proteinExistence type="predicted"/>
<dbReference type="AlphaFoldDB" id="A0A840SEP1"/>
<dbReference type="EMBL" id="JACHFM010000001">
    <property type="protein sequence ID" value="MBB5221369.1"/>
    <property type="molecule type" value="Genomic_DNA"/>
</dbReference>
<dbReference type="GO" id="GO:0009697">
    <property type="term" value="P:salicylic acid biosynthetic process"/>
    <property type="evidence" value="ECO:0007669"/>
    <property type="project" value="TreeGrafter"/>
</dbReference>
<dbReference type="SMART" id="SM00830">
    <property type="entry name" value="CM_2"/>
    <property type="match status" value="1"/>
</dbReference>
<evidence type="ECO:0000259" key="3">
    <source>
        <dbReference type="PROSITE" id="PS51168"/>
    </source>
</evidence>
<dbReference type="PROSITE" id="PS51168">
    <property type="entry name" value="CHORISMATE_MUT_2"/>
    <property type="match status" value="1"/>
</dbReference>
<dbReference type="InterPro" id="IPR051331">
    <property type="entry name" value="Chorismate_mutase-related"/>
</dbReference>
<keyword evidence="5" id="KW-1185">Reference proteome</keyword>
<keyword evidence="2" id="KW-0413">Isomerase</keyword>
<protein>
    <recommendedName>
        <fullName evidence="1">chorismate mutase</fullName>
        <ecNumber evidence="1">5.4.99.5</ecNumber>
    </recommendedName>
</protein>
<name>A0A840SEP1_9RHOB</name>
<gene>
    <name evidence="4" type="ORF">HNP73_001290</name>
</gene>
<dbReference type="SUPFAM" id="SSF48600">
    <property type="entry name" value="Chorismate mutase II"/>
    <property type="match status" value="1"/>
</dbReference>
<evidence type="ECO:0000313" key="4">
    <source>
        <dbReference type="EMBL" id="MBB5221369.1"/>
    </source>
</evidence>
<dbReference type="GO" id="GO:0016829">
    <property type="term" value="F:lyase activity"/>
    <property type="evidence" value="ECO:0007669"/>
    <property type="project" value="UniProtKB-KW"/>
</dbReference>
<dbReference type="InterPro" id="IPR036263">
    <property type="entry name" value="Chorismate_II_sf"/>
</dbReference>
<sequence length="99" mass="10954">MTTSHPAMAPVRAEIDRLDRELVALLVQRAACIDRAIAIKTVEGLPARITPRVEEVVANARAVAADSGLDVAFVEALWRQIIEWSIAREERVLGERNPQ</sequence>
<dbReference type="Proteomes" id="UP000549457">
    <property type="component" value="Unassembled WGS sequence"/>
</dbReference>
<feature type="domain" description="Chorismate mutase" evidence="3">
    <location>
        <begin position="2"/>
        <end position="93"/>
    </location>
</feature>
<keyword evidence="4" id="KW-0456">Lyase</keyword>
<accession>A0A840SEP1</accession>
<dbReference type="Pfam" id="PF01817">
    <property type="entry name" value="CM_2"/>
    <property type="match status" value="1"/>
</dbReference>
<organism evidence="4 5">
    <name type="scientific">Amaricoccus macauensis</name>
    <dbReference type="NCBI Taxonomy" id="57001"/>
    <lineage>
        <taxon>Bacteria</taxon>
        <taxon>Pseudomonadati</taxon>
        <taxon>Pseudomonadota</taxon>
        <taxon>Alphaproteobacteria</taxon>
        <taxon>Rhodobacterales</taxon>
        <taxon>Paracoccaceae</taxon>
        <taxon>Amaricoccus</taxon>
    </lineage>
</organism>
<reference evidence="4 5" key="1">
    <citation type="submission" date="2020-08" db="EMBL/GenBank/DDBJ databases">
        <title>Genomic Encyclopedia of Type Strains, Phase IV (KMG-IV): sequencing the most valuable type-strain genomes for metagenomic binning, comparative biology and taxonomic classification.</title>
        <authorList>
            <person name="Goeker M."/>
        </authorList>
    </citation>
    <scope>NUCLEOTIDE SEQUENCE [LARGE SCALE GENOMIC DNA]</scope>
    <source>
        <strain evidence="4 5">DSM 101730</strain>
    </source>
</reference>